<proteinExistence type="inferred from homology"/>
<dbReference type="FunFam" id="1.20.20.10:FF:000002">
    <property type="entry name" value="ATP synthase subunit c"/>
    <property type="match status" value="1"/>
</dbReference>
<dbReference type="NCBIfam" id="TIGR01260">
    <property type="entry name" value="ATP_synt_c"/>
    <property type="match status" value="1"/>
</dbReference>
<dbReference type="PROSITE" id="PS00605">
    <property type="entry name" value="ATPASE_C"/>
    <property type="match status" value="1"/>
</dbReference>
<gene>
    <name evidence="14" type="primary">atpE</name>
    <name evidence="16" type="ORF">DX914_18560</name>
</gene>
<evidence type="ECO:0000256" key="12">
    <source>
        <dbReference type="ARBA" id="ARBA00023310"/>
    </source>
</evidence>
<dbReference type="CDD" id="cd18185">
    <property type="entry name" value="ATP-synt_Fo_c_ATPE"/>
    <property type="match status" value="1"/>
</dbReference>
<evidence type="ECO:0000256" key="7">
    <source>
        <dbReference type="ARBA" id="ARBA00022781"/>
    </source>
</evidence>
<keyword evidence="5 14" id="KW-0138">CF(0)</keyword>
<evidence type="ECO:0000256" key="10">
    <source>
        <dbReference type="ARBA" id="ARBA00023121"/>
    </source>
</evidence>
<dbReference type="PRINTS" id="PR00124">
    <property type="entry name" value="ATPASEC"/>
</dbReference>
<evidence type="ECO:0000256" key="6">
    <source>
        <dbReference type="ARBA" id="ARBA00022692"/>
    </source>
</evidence>
<accession>A0A371JX94</accession>
<evidence type="ECO:0000313" key="16">
    <source>
        <dbReference type="EMBL" id="RDZ26271.1"/>
    </source>
</evidence>
<evidence type="ECO:0000256" key="9">
    <source>
        <dbReference type="ARBA" id="ARBA00023065"/>
    </source>
</evidence>
<keyword evidence="11 14" id="KW-0472">Membrane</keyword>
<dbReference type="GO" id="GO:0045259">
    <property type="term" value="C:proton-transporting ATP synthase complex"/>
    <property type="evidence" value="ECO:0007669"/>
    <property type="project" value="UniProtKB-KW"/>
</dbReference>
<evidence type="ECO:0000256" key="14">
    <source>
        <dbReference type="HAMAP-Rule" id="MF_01396"/>
    </source>
</evidence>
<dbReference type="AlphaFoldDB" id="A0A371JX94"/>
<evidence type="ECO:0000256" key="2">
    <source>
        <dbReference type="ARBA" id="ARBA00006704"/>
    </source>
</evidence>
<keyword evidence="9 14" id="KW-0406">Ion transport</keyword>
<evidence type="ECO:0000256" key="13">
    <source>
        <dbReference type="ARBA" id="ARBA00025198"/>
    </source>
</evidence>
<feature type="transmembrane region" description="Helical" evidence="14">
    <location>
        <begin position="55"/>
        <end position="78"/>
    </location>
</feature>
<protein>
    <recommendedName>
        <fullName evidence="14">ATP synthase subunit c</fullName>
    </recommendedName>
    <alternativeName>
        <fullName evidence="14">ATP synthase F(0) sector subunit c</fullName>
    </alternativeName>
    <alternativeName>
        <fullName evidence="14">F-type ATPase subunit c</fullName>
        <shortName evidence="14">F-ATPase subunit c</shortName>
    </alternativeName>
    <alternativeName>
        <fullName evidence="14">Lipid-binding protein</fullName>
    </alternativeName>
</protein>
<evidence type="ECO:0000256" key="11">
    <source>
        <dbReference type="ARBA" id="ARBA00023136"/>
    </source>
</evidence>
<keyword evidence="12 14" id="KW-0066">ATP synthesis</keyword>
<name>A0A371JX94_9GAMM</name>
<feature type="transmembrane region" description="Helical" evidence="14">
    <location>
        <begin position="12"/>
        <end position="34"/>
    </location>
</feature>
<dbReference type="GO" id="GO:0046933">
    <property type="term" value="F:proton-transporting ATP synthase activity, rotational mechanism"/>
    <property type="evidence" value="ECO:0007669"/>
    <property type="project" value="UniProtKB-UniRule"/>
</dbReference>
<evidence type="ECO:0000256" key="3">
    <source>
        <dbReference type="ARBA" id="ARBA00022448"/>
    </source>
</evidence>
<dbReference type="EMBL" id="QTSU01000004">
    <property type="protein sequence ID" value="RDZ26271.1"/>
    <property type="molecule type" value="Genomic_DNA"/>
</dbReference>
<evidence type="ECO:0000259" key="15">
    <source>
        <dbReference type="Pfam" id="PF00137"/>
    </source>
</evidence>
<evidence type="ECO:0000313" key="17">
    <source>
        <dbReference type="Proteomes" id="UP000264492"/>
    </source>
</evidence>
<comment type="similarity">
    <text evidence="2 14">Belongs to the ATPase C chain family.</text>
</comment>
<keyword evidence="10 14" id="KW-0446">Lipid-binding</keyword>
<dbReference type="RefSeq" id="WP_115861595.1">
    <property type="nucleotide sequence ID" value="NZ_QTSU01000004.1"/>
</dbReference>
<reference evidence="16 17" key="1">
    <citation type="submission" date="2018-08" db="EMBL/GenBank/DDBJ databases">
        <title>Lysobacter sp. zong2l5, whole genome shotgun sequence.</title>
        <authorList>
            <person name="Zhang X."/>
            <person name="Feng G."/>
            <person name="Zhu H."/>
        </authorList>
    </citation>
    <scope>NUCLEOTIDE SEQUENCE [LARGE SCALE GENOMIC DNA]</scope>
    <source>
        <strain evidence="17">zong2l5</strain>
    </source>
</reference>
<evidence type="ECO:0000256" key="1">
    <source>
        <dbReference type="ARBA" id="ARBA00004651"/>
    </source>
</evidence>
<comment type="caution">
    <text evidence="16">The sequence shown here is derived from an EMBL/GenBank/DDBJ whole genome shotgun (WGS) entry which is preliminary data.</text>
</comment>
<dbReference type="InterPro" id="IPR020537">
    <property type="entry name" value="ATP_synth_F0_csu_DDCD_BS"/>
</dbReference>
<keyword evidence="6 14" id="KW-0812">Transmembrane</keyword>
<comment type="subcellular location">
    <subcellularLocation>
        <location evidence="1 14">Cell membrane</location>
        <topology evidence="1 14">Multi-pass membrane protein</topology>
    </subcellularLocation>
</comment>
<dbReference type="GO" id="GO:0008289">
    <property type="term" value="F:lipid binding"/>
    <property type="evidence" value="ECO:0007669"/>
    <property type="project" value="UniProtKB-KW"/>
</dbReference>
<sequence length="100" mass="9923">MEFIANVQGLTAIAIGMMVGLGAIGACLGIALMGSKFLESAARQPELVPMLQGRMFLLAGLIDAAFIIALAVGLLFAFGNPLLGAVQSAAAAAPAAAAAH</sequence>
<dbReference type="Gene3D" id="1.20.20.10">
    <property type="entry name" value="F1F0 ATP synthase subunit C"/>
    <property type="match status" value="1"/>
</dbReference>
<feature type="domain" description="V-ATPase proteolipid subunit C-like" evidence="15">
    <location>
        <begin position="13"/>
        <end position="76"/>
    </location>
</feature>
<dbReference type="GO" id="GO:0005886">
    <property type="term" value="C:plasma membrane"/>
    <property type="evidence" value="ECO:0007669"/>
    <property type="project" value="UniProtKB-SubCell"/>
</dbReference>
<dbReference type="InterPro" id="IPR035921">
    <property type="entry name" value="F/V-ATP_Csub_sf"/>
</dbReference>
<keyword evidence="17" id="KW-1185">Reference proteome</keyword>
<feature type="site" description="Reversibly protonated during proton transport" evidence="14">
    <location>
        <position position="63"/>
    </location>
</feature>
<dbReference type="NCBIfam" id="NF005363">
    <property type="entry name" value="PRK06876.1"/>
    <property type="match status" value="1"/>
</dbReference>
<dbReference type="GO" id="GO:0033177">
    <property type="term" value="C:proton-transporting two-sector ATPase complex, proton-transporting domain"/>
    <property type="evidence" value="ECO:0007669"/>
    <property type="project" value="InterPro"/>
</dbReference>
<dbReference type="InterPro" id="IPR005953">
    <property type="entry name" value="ATP_synth_csu_bac/chlpt"/>
</dbReference>
<dbReference type="Proteomes" id="UP000264492">
    <property type="component" value="Unassembled WGS sequence"/>
</dbReference>
<evidence type="ECO:0000256" key="4">
    <source>
        <dbReference type="ARBA" id="ARBA00022475"/>
    </source>
</evidence>
<dbReference type="OrthoDB" id="9811659at2"/>
<keyword evidence="8 14" id="KW-1133">Transmembrane helix</keyword>
<comment type="function">
    <text evidence="14">Key component of the F(0) channel; it plays a direct role in translocation across the membrane. A homomeric c-ring of between 10-14 subunits forms the central stalk rotor element with the F(1) delta and epsilon subunits.</text>
</comment>
<dbReference type="InterPro" id="IPR000454">
    <property type="entry name" value="ATP_synth_F0_csu"/>
</dbReference>
<organism evidence="16 17">
    <name type="scientific">Lysobacter silvisoli</name>
    <dbReference type="NCBI Taxonomy" id="2293254"/>
    <lineage>
        <taxon>Bacteria</taxon>
        <taxon>Pseudomonadati</taxon>
        <taxon>Pseudomonadota</taxon>
        <taxon>Gammaproteobacteria</taxon>
        <taxon>Lysobacterales</taxon>
        <taxon>Lysobacteraceae</taxon>
        <taxon>Lysobacter</taxon>
    </lineage>
</organism>
<comment type="function">
    <text evidence="13 14">F(1)F(0) ATP synthase produces ATP from ADP in the presence of a proton or sodium gradient. F-type ATPases consist of two structural domains, F(1) containing the extramembraneous catalytic core and F(0) containing the membrane proton channel, linked together by a central stalk and a peripheral stalk. During catalysis, ATP synthesis in the catalytic domain of F(1) is coupled via a rotary mechanism of the central stalk subunits to proton translocation.</text>
</comment>
<dbReference type="SUPFAM" id="SSF81333">
    <property type="entry name" value="F1F0 ATP synthase subunit C"/>
    <property type="match status" value="1"/>
</dbReference>
<evidence type="ECO:0000256" key="8">
    <source>
        <dbReference type="ARBA" id="ARBA00022989"/>
    </source>
</evidence>
<dbReference type="InterPro" id="IPR002379">
    <property type="entry name" value="ATPase_proteolipid_c-like_dom"/>
</dbReference>
<keyword evidence="4 14" id="KW-1003">Cell membrane</keyword>
<dbReference type="Pfam" id="PF00137">
    <property type="entry name" value="ATP-synt_C"/>
    <property type="match status" value="1"/>
</dbReference>
<dbReference type="InterPro" id="IPR038662">
    <property type="entry name" value="ATP_synth_F0_csu_sf"/>
</dbReference>
<keyword evidence="7 14" id="KW-0375">Hydrogen ion transport</keyword>
<keyword evidence="3 14" id="KW-0813">Transport</keyword>
<evidence type="ECO:0000256" key="5">
    <source>
        <dbReference type="ARBA" id="ARBA00022547"/>
    </source>
</evidence>
<dbReference type="HAMAP" id="MF_01396">
    <property type="entry name" value="ATP_synth_c_bact"/>
    <property type="match status" value="1"/>
</dbReference>